<dbReference type="RefSeq" id="WP_309767160.1">
    <property type="nucleotide sequence ID" value="NZ_JARWAI010000003.1"/>
</dbReference>
<evidence type="ECO:0000313" key="2">
    <source>
        <dbReference type="Proteomes" id="UP001269267"/>
    </source>
</evidence>
<evidence type="ECO:0000313" key="1">
    <source>
        <dbReference type="EMBL" id="MDR5874160.1"/>
    </source>
</evidence>
<accession>A0ABU1G9J3</accession>
<keyword evidence="2" id="KW-1185">Reference proteome</keyword>
<dbReference type="EMBL" id="JARWAI010000003">
    <property type="protein sequence ID" value="MDR5874160.1"/>
    <property type="molecule type" value="Genomic_DNA"/>
</dbReference>
<organism evidence="1 2">
    <name type="scientific">Vreelandella gomseomensis</name>
    <dbReference type="NCBI Taxonomy" id="370766"/>
    <lineage>
        <taxon>Bacteria</taxon>
        <taxon>Pseudomonadati</taxon>
        <taxon>Pseudomonadota</taxon>
        <taxon>Gammaproteobacteria</taxon>
        <taxon>Oceanospirillales</taxon>
        <taxon>Halomonadaceae</taxon>
        <taxon>Vreelandella</taxon>
    </lineage>
</organism>
<evidence type="ECO:0008006" key="3">
    <source>
        <dbReference type="Google" id="ProtNLM"/>
    </source>
</evidence>
<gene>
    <name evidence="1" type="ORF">QC815_04420</name>
</gene>
<sequence length="70" mass="7842">MALRQIGALAFCLWLILVQYPKQWRVLPPLKPCMLYLVKFKAMKNKQKKTHGTVCALVEQAPFSGGVAAP</sequence>
<dbReference type="Proteomes" id="UP001269267">
    <property type="component" value="Unassembled WGS sequence"/>
</dbReference>
<proteinExistence type="predicted"/>
<reference evidence="1 2" key="1">
    <citation type="submission" date="2023-04" db="EMBL/GenBank/DDBJ databases">
        <title>A long-awaited taxogenomic arrangement of the family Halomonadaceae.</title>
        <authorList>
            <person name="De La Haba R."/>
            <person name="Chuvochina M."/>
            <person name="Wittouck S."/>
            <person name="Arahal D.R."/>
            <person name="Sanchez-Porro C."/>
            <person name="Hugenholtz P."/>
            <person name="Ventosa A."/>
        </authorList>
    </citation>
    <scope>NUCLEOTIDE SEQUENCE [LARGE SCALE GENOMIC DNA]</scope>
    <source>
        <strain evidence="1 2">DSM 18042</strain>
    </source>
</reference>
<protein>
    <recommendedName>
        <fullName evidence="3">Secreted protein</fullName>
    </recommendedName>
</protein>
<name>A0ABU1G9J3_9GAMM</name>
<comment type="caution">
    <text evidence="1">The sequence shown here is derived from an EMBL/GenBank/DDBJ whole genome shotgun (WGS) entry which is preliminary data.</text>
</comment>